<dbReference type="InterPro" id="IPR004753">
    <property type="entry name" value="MreB"/>
</dbReference>
<dbReference type="RefSeq" id="WP_235119097.1">
    <property type="nucleotide sequence ID" value="NZ_CP090978.1"/>
</dbReference>
<keyword evidence="2 6" id="KW-0547">Nucleotide-binding</keyword>
<keyword evidence="4 6" id="KW-0133">Cell shape</keyword>
<dbReference type="HAMAP" id="MF_02207">
    <property type="entry name" value="MreB"/>
    <property type="match status" value="1"/>
</dbReference>
<name>A0ABY3SHQ0_9BACL</name>
<comment type="similarity">
    <text evidence="5 6">Belongs to the FtsA/MreB family.</text>
</comment>
<keyword evidence="1 6" id="KW-0963">Cytoplasm</keyword>
<comment type="subunit">
    <text evidence="6">Forms polymers.</text>
</comment>
<feature type="binding site" evidence="6">
    <location>
        <begin position="208"/>
        <end position="211"/>
    </location>
    <ligand>
        <name>ATP</name>
        <dbReference type="ChEBI" id="CHEBI:30616"/>
    </ligand>
</feature>
<evidence type="ECO:0000256" key="6">
    <source>
        <dbReference type="HAMAP-Rule" id="MF_02207"/>
    </source>
</evidence>
<dbReference type="Gene3D" id="3.30.420.40">
    <property type="match status" value="3"/>
</dbReference>
<dbReference type="PANTHER" id="PTHR42749:SF1">
    <property type="entry name" value="CELL SHAPE-DETERMINING PROTEIN MREB"/>
    <property type="match status" value="1"/>
</dbReference>
<proteinExistence type="inferred from homology"/>
<dbReference type="PRINTS" id="PR01652">
    <property type="entry name" value="SHAPEPROTEIN"/>
</dbReference>
<dbReference type="EMBL" id="CP090978">
    <property type="protein sequence ID" value="UJF32754.1"/>
    <property type="molecule type" value="Genomic_DNA"/>
</dbReference>
<sequence length="348" mass="37486">MLKRFGKVYGIDLGTSNTVIFEKGKGIMLNEPSVVAIDQRTSDLIAVGAEAQAMVGRAPEHVEVTYPLKNGVIANIDMTSSMIQQFIKKMQARSFFLSSAQVYISVPCGITNVQKRAVEQTVVRKGANRAIAVEGPLAAALGAGIEIEKPLGRLILDIGGGSCQLAVLSLGGIVTSHKMQRAGMSIDQDIMEYVKKQYNMEIGERTAEKIKREIGSVNEMAAVRILEVRGRDVVHGLPRSIQLSSDEIYEVINEFVTAVVEAVRTTLEQCPPELAGDVLEQGMLLCGGGSLLDGLAARIRSDTGVPVLIAERPLECAALGTGMMLDKQAGSKTVEWRETVREDEATSN</sequence>
<comment type="function">
    <text evidence="6">Forms membrane-associated dynamic filaments that are essential for cell shape determination. Acts by regulating cell wall synthesis and cell elongation, and thus cell shape. A feedback loop between cell geometry and MreB localization may maintain elongated cell shape by targeting cell wall growth to regions of negative cell wall curvature.</text>
</comment>
<evidence type="ECO:0000256" key="3">
    <source>
        <dbReference type="ARBA" id="ARBA00022840"/>
    </source>
</evidence>
<feature type="binding site" evidence="6">
    <location>
        <begin position="288"/>
        <end position="291"/>
    </location>
    <ligand>
        <name>ATP</name>
        <dbReference type="ChEBI" id="CHEBI:30616"/>
    </ligand>
</feature>
<evidence type="ECO:0000256" key="1">
    <source>
        <dbReference type="ARBA" id="ARBA00022490"/>
    </source>
</evidence>
<dbReference type="InterPro" id="IPR043129">
    <property type="entry name" value="ATPase_NBD"/>
</dbReference>
<feature type="binding site" evidence="6">
    <location>
        <begin position="160"/>
        <end position="162"/>
    </location>
    <ligand>
        <name>ATP</name>
        <dbReference type="ChEBI" id="CHEBI:30616"/>
    </ligand>
</feature>
<dbReference type="Pfam" id="PF06723">
    <property type="entry name" value="MreB_Mbl"/>
    <property type="match status" value="1"/>
</dbReference>
<evidence type="ECO:0000256" key="5">
    <source>
        <dbReference type="ARBA" id="ARBA00023458"/>
    </source>
</evidence>
<comment type="subcellular location">
    <subcellularLocation>
        <location evidence="6">Cytoplasm</location>
    </subcellularLocation>
    <text evidence="6">Membrane-associated.</text>
</comment>
<protein>
    <recommendedName>
        <fullName evidence="6">Cell shape-determining protein MreB</fullName>
    </recommendedName>
</protein>
<dbReference type="CDD" id="cd10225">
    <property type="entry name" value="ASKHA_NBD_MreB-like"/>
    <property type="match status" value="1"/>
</dbReference>
<evidence type="ECO:0000256" key="4">
    <source>
        <dbReference type="ARBA" id="ARBA00022960"/>
    </source>
</evidence>
<evidence type="ECO:0000256" key="2">
    <source>
        <dbReference type="ARBA" id="ARBA00022741"/>
    </source>
</evidence>
<gene>
    <name evidence="6" type="primary">mreB</name>
    <name evidence="7" type="ORF">L0M14_24595</name>
</gene>
<dbReference type="Proteomes" id="UP001649230">
    <property type="component" value="Chromosome"/>
</dbReference>
<comment type="caution">
    <text evidence="6">Lacks conserved residue(s) required for the propagation of feature annotation.</text>
</comment>
<dbReference type="NCBIfam" id="NF010539">
    <property type="entry name" value="PRK13927.1"/>
    <property type="match status" value="1"/>
</dbReference>
<accession>A0ABY3SHQ0</accession>
<dbReference type="NCBIfam" id="TIGR00904">
    <property type="entry name" value="mreB"/>
    <property type="match status" value="1"/>
</dbReference>
<evidence type="ECO:0000313" key="8">
    <source>
        <dbReference type="Proteomes" id="UP001649230"/>
    </source>
</evidence>
<evidence type="ECO:0000313" key="7">
    <source>
        <dbReference type="EMBL" id="UJF32754.1"/>
    </source>
</evidence>
<keyword evidence="8" id="KW-1185">Reference proteome</keyword>
<dbReference type="SUPFAM" id="SSF53067">
    <property type="entry name" value="Actin-like ATPase domain"/>
    <property type="match status" value="2"/>
</dbReference>
<reference evidence="7 8" key="1">
    <citation type="journal article" date="2024" name="Int. J. Syst. Evol. Microbiol.">
        <title>Paenibacillus hexagrammi sp. nov., a novel bacterium isolated from the gut content of Hexagrammos agrammus.</title>
        <authorList>
            <person name="Jung H.K."/>
            <person name="Kim D.G."/>
            <person name="Zin H."/>
            <person name="Park J."/>
            <person name="Jung H."/>
            <person name="Kim Y.O."/>
            <person name="Kong H.J."/>
            <person name="Kim J.W."/>
            <person name="Kim Y.S."/>
        </authorList>
    </citation>
    <scope>NUCLEOTIDE SEQUENCE [LARGE SCALE GENOMIC DNA]</scope>
    <source>
        <strain evidence="7 8">YPD9-1</strain>
    </source>
</reference>
<keyword evidence="3 6" id="KW-0067">ATP-binding</keyword>
<dbReference type="InterPro" id="IPR056546">
    <property type="entry name" value="MreB_MamK-like"/>
</dbReference>
<dbReference type="PANTHER" id="PTHR42749">
    <property type="entry name" value="CELL SHAPE-DETERMINING PROTEIN MREB"/>
    <property type="match status" value="1"/>
</dbReference>
<organism evidence="7 8">
    <name type="scientific">Paenibacillus hexagrammi</name>
    <dbReference type="NCBI Taxonomy" id="2908839"/>
    <lineage>
        <taxon>Bacteria</taxon>
        <taxon>Bacillati</taxon>
        <taxon>Bacillota</taxon>
        <taxon>Bacilli</taxon>
        <taxon>Bacillales</taxon>
        <taxon>Paenibacillaceae</taxon>
        <taxon>Paenibacillus</taxon>
    </lineage>
</organism>